<sequence length="110" mass="11868">MRARPSAACCCTLLLVVCAAALHDTAPSTASSNARAHQDDVGHRRVRRQNGEVVESIFQVRQTHTAYMLLTKDNARLRITAYAYGQLGGGSSRLLWVGQSSAFCLHPGGL</sequence>
<evidence type="ECO:0000313" key="3">
    <source>
        <dbReference type="Proteomes" id="UP001219518"/>
    </source>
</evidence>
<dbReference type="EMBL" id="JAHWGI010001289">
    <property type="protein sequence ID" value="KAK3927531.1"/>
    <property type="molecule type" value="Genomic_DNA"/>
</dbReference>
<feature type="chain" id="PRO_5041917146" evidence="1">
    <location>
        <begin position="22"/>
        <end position="110"/>
    </location>
</feature>
<reference evidence="2" key="2">
    <citation type="journal article" date="2023" name="BMC Genomics">
        <title>Pest status, molecular evolution, and epigenetic factors derived from the genome assembly of Frankliniella fusca, a thysanopteran phytovirus vector.</title>
        <authorList>
            <person name="Catto M.A."/>
            <person name="Labadie P.E."/>
            <person name="Jacobson A.L."/>
            <person name="Kennedy G.G."/>
            <person name="Srinivasan R."/>
            <person name="Hunt B.G."/>
        </authorList>
    </citation>
    <scope>NUCLEOTIDE SEQUENCE</scope>
    <source>
        <strain evidence="2">PL_HMW_Pooled</strain>
    </source>
</reference>
<accession>A0AAE1LP63</accession>
<comment type="caution">
    <text evidence="2">The sequence shown here is derived from an EMBL/GenBank/DDBJ whole genome shotgun (WGS) entry which is preliminary data.</text>
</comment>
<name>A0AAE1LP63_9NEOP</name>
<feature type="signal peptide" evidence="1">
    <location>
        <begin position="1"/>
        <end position="21"/>
    </location>
</feature>
<gene>
    <name evidence="2" type="ORF">KUF71_015816</name>
</gene>
<proteinExistence type="predicted"/>
<dbReference type="Proteomes" id="UP001219518">
    <property type="component" value="Unassembled WGS sequence"/>
</dbReference>
<reference evidence="2" key="1">
    <citation type="submission" date="2021-07" db="EMBL/GenBank/DDBJ databases">
        <authorList>
            <person name="Catto M.A."/>
            <person name="Jacobson A."/>
            <person name="Kennedy G."/>
            <person name="Labadie P."/>
            <person name="Hunt B.G."/>
            <person name="Srinivasan R."/>
        </authorList>
    </citation>
    <scope>NUCLEOTIDE SEQUENCE</scope>
    <source>
        <strain evidence="2">PL_HMW_Pooled</strain>
        <tissue evidence="2">Head</tissue>
    </source>
</reference>
<evidence type="ECO:0000256" key="1">
    <source>
        <dbReference type="SAM" id="SignalP"/>
    </source>
</evidence>
<dbReference type="AlphaFoldDB" id="A0AAE1LP63"/>
<evidence type="ECO:0000313" key="2">
    <source>
        <dbReference type="EMBL" id="KAK3927531.1"/>
    </source>
</evidence>
<keyword evidence="3" id="KW-1185">Reference proteome</keyword>
<keyword evidence="1" id="KW-0732">Signal</keyword>
<protein>
    <submittedName>
        <fullName evidence="2">DNA integrity scanning protein DisA</fullName>
    </submittedName>
</protein>
<organism evidence="2 3">
    <name type="scientific">Frankliniella fusca</name>
    <dbReference type="NCBI Taxonomy" id="407009"/>
    <lineage>
        <taxon>Eukaryota</taxon>
        <taxon>Metazoa</taxon>
        <taxon>Ecdysozoa</taxon>
        <taxon>Arthropoda</taxon>
        <taxon>Hexapoda</taxon>
        <taxon>Insecta</taxon>
        <taxon>Pterygota</taxon>
        <taxon>Neoptera</taxon>
        <taxon>Paraneoptera</taxon>
        <taxon>Thysanoptera</taxon>
        <taxon>Terebrantia</taxon>
        <taxon>Thripoidea</taxon>
        <taxon>Thripidae</taxon>
        <taxon>Frankliniella</taxon>
    </lineage>
</organism>